<sequence>MYRDYLQAVVFVGGVLFTSLINTVVKIAVARQRPSINIGANAEGYSFPSGHSAVAIVCYGLLTYFLMKKVASITVRRVVFGTSILLVLLIGISRYFINVHYLTDILTGFFLGGMVFVASKRLYEKSQIRRSRS</sequence>
<feature type="transmembrane region" description="Helical" evidence="1">
    <location>
        <begin position="45"/>
        <end position="66"/>
    </location>
</feature>
<keyword evidence="1" id="KW-0472">Membrane</keyword>
<dbReference type="Pfam" id="PF01569">
    <property type="entry name" value="PAP2"/>
    <property type="match status" value="1"/>
</dbReference>
<proteinExistence type="predicted"/>
<feature type="domain" description="Phosphatidic acid phosphatase type 2/haloperoxidase" evidence="2">
    <location>
        <begin position="8"/>
        <end position="120"/>
    </location>
</feature>
<gene>
    <name evidence="3" type="ORF">RWE15_18710</name>
</gene>
<reference evidence="3 4" key="1">
    <citation type="submission" date="2023-10" db="EMBL/GenBank/DDBJ databases">
        <title>Virgibacillus halophilus 5B73C genome.</title>
        <authorList>
            <person name="Miliotis G."/>
            <person name="Sengupta P."/>
            <person name="Hameed A."/>
            <person name="Chuvochina M."/>
            <person name="Mcdonagh F."/>
            <person name="Simpson A.C."/>
            <person name="Singh N.K."/>
            <person name="Rekha P.D."/>
            <person name="Raman K."/>
            <person name="Hugenholtz P."/>
            <person name="Venkateswaran K."/>
        </authorList>
    </citation>
    <scope>NUCLEOTIDE SEQUENCE [LARGE SCALE GENOMIC DNA]</scope>
    <source>
        <strain evidence="3 4">5B73C</strain>
    </source>
</reference>
<comment type="caution">
    <text evidence="3">The sequence shown here is derived from an EMBL/GenBank/DDBJ whole genome shotgun (WGS) entry which is preliminary data.</text>
</comment>
<accession>A0ABU5C9L3</accession>
<dbReference type="Gene3D" id="1.20.144.10">
    <property type="entry name" value="Phosphatidic acid phosphatase type 2/haloperoxidase"/>
    <property type="match status" value="1"/>
</dbReference>
<keyword evidence="1" id="KW-1133">Transmembrane helix</keyword>
<organism evidence="3 4">
    <name type="scientific">Tigheibacillus halophilus</name>
    <dbReference type="NCBI Taxonomy" id="361280"/>
    <lineage>
        <taxon>Bacteria</taxon>
        <taxon>Bacillati</taxon>
        <taxon>Bacillota</taxon>
        <taxon>Bacilli</taxon>
        <taxon>Bacillales</taxon>
        <taxon>Bacillaceae</taxon>
        <taxon>Tigheibacillus</taxon>
    </lineage>
</organism>
<dbReference type="InterPro" id="IPR036938">
    <property type="entry name" value="PAP2/HPO_sf"/>
</dbReference>
<keyword evidence="4" id="KW-1185">Reference proteome</keyword>
<evidence type="ECO:0000259" key="2">
    <source>
        <dbReference type="SMART" id="SM00014"/>
    </source>
</evidence>
<feature type="transmembrane region" description="Helical" evidence="1">
    <location>
        <begin position="103"/>
        <end position="123"/>
    </location>
</feature>
<evidence type="ECO:0000256" key="1">
    <source>
        <dbReference type="SAM" id="Phobius"/>
    </source>
</evidence>
<dbReference type="Proteomes" id="UP001281447">
    <property type="component" value="Unassembled WGS sequence"/>
</dbReference>
<dbReference type="InterPro" id="IPR000326">
    <property type="entry name" value="PAP2/HPO"/>
</dbReference>
<dbReference type="SMART" id="SM00014">
    <property type="entry name" value="acidPPc"/>
    <property type="match status" value="1"/>
</dbReference>
<evidence type="ECO:0000313" key="3">
    <source>
        <dbReference type="EMBL" id="MDY0396027.1"/>
    </source>
</evidence>
<protein>
    <submittedName>
        <fullName evidence="3">Phosphatase PAP2 family protein</fullName>
    </submittedName>
</protein>
<feature type="transmembrane region" description="Helical" evidence="1">
    <location>
        <begin position="5"/>
        <end position="25"/>
    </location>
</feature>
<dbReference type="EMBL" id="JAWDIP010000004">
    <property type="protein sequence ID" value="MDY0396027.1"/>
    <property type="molecule type" value="Genomic_DNA"/>
</dbReference>
<name>A0ABU5C9L3_9BACI</name>
<feature type="transmembrane region" description="Helical" evidence="1">
    <location>
        <begin position="78"/>
        <end position="97"/>
    </location>
</feature>
<dbReference type="CDD" id="cd03392">
    <property type="entry name" value="PAP2_like_2"/>
    <property type="match status" value="1"/>
</dbReference>
<keyword evidence="1" id="KW-0812">Transmembrane</keyword>
<dbReference type="PANTHER" id="PTHR14969:SF13">
    <property type="entry name" value="AT30094P"/>
    <property type="match status" value="1"/>
</dbReference>
<dbReference type="SUPFAM" id="SSF48317">
    <property type="entry name" value="Acid phosphatase/Vanadium-dependent haloperoxidase"/>
    <property type="match status" value="1"/>
</dbReference>
<dbReference type="PANTHER" id="PTHR14969">
    <property type="entry name" value="SPHINGOSINE-1-PHOSPHATE PHOSPHOHYDROLASE"/>
    <property type="match status" value="1"/>
</dbReference>
<evidence type="ECO:0000313" key="4">
    <source>
        <dbReference type="Proteomes" id="UP001281447"/>
    </source>
</evidence>